<dbReference type="Gene3D" id="3.40.30.10">
    <property type="entry name" value="Glutaredoxin"/>
    <property type="match status" value="1"/>
</dbReference>
<feature type="non-terminal residue" evidence="2">
    <location>
        <position position="1"/>
    </location>
</feature>
<comment type="caution">
    <text evidence="2">The sequence shown here is derived from an EMBL/GenBank/DDBJ whole genome shotgun (WGS) entry which is preliminary data.</text>
</comment>
<organism evidence="2 4">
    <name type="scientific">Durusdinium trenchii</name>
    <dbReference type="NCBI Taxonomy" id="1381693"/>
    <lineage>
        <taxon>Eukaryota</taxon>
        <taxon>Sar</taxon>
        <taxon>Alveolata</taxon>
        <taxon>Dinophyceae</taxon>
        <taxon>Suessiales</taxon>
        <taxon>Symbiodiniaceae</taxon>
        <taxon>Durusdinium</taxon>
    </lineage>
</organism>
<sequence length="642" mass="71971">GGYTNFAFTDGEVHGWRMVIGTKNPEHAIRDTLPHEVDHIVRNSLVRHPIARWLDEGAATLAEGRPKYSLRNRARLAKVQITASWLDQMEYPPQSDNAATSDLYAVGFVLVEHLVEEHGPERLLHFTADQRRPSQKLQEWYGITPAGLSRWFADWQRTDYEDAPQKPDAIAQAQTVNCPPGHDGRNTLVVWSAGWCAGCRKFWQDYNADPAFKAELHRRFDAVVKADYDRWRACALRQGITHIPTFVVGPVRVVGYSDEKHPNIKAWLLESLPDPTRKPQPNPVPVPKHDGFLPDLPDAPEPPATPPAPADQVEADGAVSVVTPPDRDQKPGPPPERPQQQPASRKPWLDVIATGVGFAVQYWPEAALIGTGGIGTAALFGLRTWMAIRKRRREPQMAVNSQPATKQSCPPTQQIVRGDTEYVPYETDSFYKAYEWANDQLVRHSPGVVDTIEAQKVTGRNLQAIMWHADSRVSTPPSINTLTRIHKLCTRARSILAARAVPSGTPNMESAHAVPAPEQFLVYPTPYFKVRNQWLKQYAGLILLSLTEAMQHQENARPIEISTNFAGQFGQYIQRVYRTMATELFRVPLEEASAPDFTLTEDQLASYNPSAWFTSTEMIDTVPDLANWPTEDQLELLTNGIP</sequence>
<accession>A0ABP0PMS5</accession>
<dbReference type="SUPFAM" id="SSF52833">
    <property type="entry name" value="Thioredoxin-like"/>
    <property type="match status" value="1"/>
</dbReference>
<protein>
    <recommendedName>
        <fullName evidence="5">Thioredoxin domain-containing protein</fullName>
    </recommendedName>
</protein>
<dbReference type="CDD" id="cd02947">
    <property type="entry name" value="TRX_family"/>
    <property type="match status" value="1"/>
</dbReference>
<gene>
    <name evidence="2" type="ORF">SCF082_LOCUS37117</name>
    <name evidence="3" type="ORF">SCF082_LOCUS43429</name>
</gene>
<proteinExistence type="predicted"/>
<feature type="compositionally biased region" description="Pro residues" evidence="1">
    <location>
        <begin position="297"/>
        <end position="309"/>
    </location>
</feature>
<keyword evidence="4" id="KW-1185">Reference proteome</keyword>
<feature type="region of interest" description="Disordered" evidence="1">
    <location>
        <begin position="271"/>
        <end position="347"/>
    </location>
</feature>
<name>A0ABP0PMS5_9DINO</name>
<dbReference type="InterPro" id="IPR036249">
    <property type="entry name" value="Thioredoxin-like_sf"/>
</dbReference>
<evidence type="ECO:0000313" key="2">
    <source>
        <dbReference type="EMBL" id="CAK9077336.1"/>
    </source>
</evidence>
<reference evidence="2 4" key="1">
    <citation type="submission" date="2024-02" db="EMBL/GenBank/DDBJ databases">
        <authorList>
            <person name="Chen Y."/>
            <person name="Shah S."/>
            <person name="Dougan E. K."/>
            <person name="Thang M."/>
            <person name="Chan C."/>
        </authorList>
    </citation>
    <scope>NUCLEOTIDE SEQUENCE [LARGE SCALE GENOMIC DNA]</scope>
</reference>
<evidence type="ECO:0008006" key="5">
    <source>
        <dbReference type="Google" id="ProtNLM"/>
    </source>
</evidence>
<dbReference type="Proteomes" id="UP001642464">
    <property type="component" value="Unassembled WGS sequence"/>
</dbReference>
<evidence type="ECO:0000313" key="4">
    <source>
        <dbReference type="Proteomes" id="UP001642464"/>
    </source>
</evidence>
<dbReference type="EMBL" id="CAXAMM010037569">
    <property type="protein sequence ID" value="CAK9077336.1"/>
    <property type="molecule type" value="Genomic_DNA"/>
</dbReference>
<evidence type="ECO:0000313" key="3">
    <source>
        <dbReference type="EMBL" id="CAK9092277.1"/>
    </source>
</evidence>
<dbReference type="EMBL" id="CAXAMM010040288">
    <property type="protein sequence ID" value="CAK9092277.1"/>
    <property type="molecule type" value="Genomic_DNA"/>
</dbReference>
<feature type="non-terminal residue" evidence="2">
    <location>
        <position position="642"/>
    </location>
</feature>
<evidence type="ECO:0000256" key="1">
    <source>
        <dbReference type="SAM" id="MobiDB-lite"/>
    </source>
</evidence>